<proteinExistence type="predicted"/>
<reference evidence="1 2" key="1">
    <citation type="journal article" date="2013" name="J. Virol.">
        <title>New Insights into the Evolution of Entomopoxvirinae from the Complete Genome Sequences of Four Entomopoxviruses Infecting Adoxophyes honmai, Choristoneura biennis, Choristoneura rosaceana, and Mythimna separata.</title>
        <authorList>
            <person name="Theze J."/>
            <person name="Takatsuka J."/>
            <person name="Li Z."/>
            <person name="Gallais J."/>
            <person name="Doucet D."/>
            <person name="Arif B."/>
            <person name="Nakai M."/>
            <person name="Herniou E.A."/>
        </authorList>
    </citation>
    <scope>NUCLEOTIDE SEQUENCE [LARGE SCALE GENOMIC DNA]</scope>
</reference>
<name>A0A916KQC1_9POXV</name>
<gene>
    <name evidence="1" type="ORF">MYSEV_028</name>
</gene>
<sequence>MWDLLPFYNYKIIYDFEYKDMNELPKKYVIKKNKNIIYEYITIEEYITNN</sequence>
<dbReference type="RefSeq" id="YP_008003545.1">
    <property type="nucleotide sequence ID" value="NC_021246.1"/>
</dbReference>
<keyword evidence="2" id="KW-1185">Reference proteome</keyword>
<dbReference type="KEGG" id="vg:15613650"/>
<accession>A0A916KQC1</accession>
<evidence type="ECO:0000313" key="2">
    <source>
        <dbReference type="Proteomes" id="UP000792671"/>
    </source>
</evidence>
<evidence type="ECO:0000313" key="1">
    <source>
        <dbReference type="EMBL" id="CCU56226.1"/>
    </source>
</evidence>
<dbReference type="Proteomes" id="UP000792671">
    <property type="component" value="Genome"/>
</dbReference>
<organism evidence="1 2">
    <name type="scientific">Mythimna separata entomopoxvirus 'L'</name>
    <dbReference type="NCBI Taxonomy" id="1293572"/>
    <lineage>
        <taxon>Viruses</taxon>
        <taxon>Varidnaviria</taxon>
        <taxon>Bamfordvirae</taxon>
        <taxon>Nucleocytoviricota</taxon>
        <taxon>Pokkesviricetes</taxon>
        <taxon>Chitovirales</taxon>
        <taxon>Poxviridae</taxon>
        <taxon>Entomopoxvirinae</taxon>
        <taxon>Betaentomopoxvirus</taxon>
        <taxon>Betaentomopoxvirus mseparata</taxon>
        <taxon>Mythimna separata entomopoxvirus</taxon>
    </lineage>
</organism>
<dbReference type="EMBL" id="HF679134">
    <property type="protein sequence ID" value="CCU56226.1"/>
    <property type="molecule type" value="Genomic_DNA"/>
</dbReference>
<dbReference type="GeneID" id="15613650"/>
<protein>
    <submittedName>
        <fullName evidence="1">Uncharacterized protein</fullName>
    </submittedName>
</protein>